<accession>A0A3M7QVZ1</accession>
<evidence type="ECO:0000313" key="2">
    <source>
        <dbReference type="Proteomes" id="UP000276133"/>
    </source>
</evidence>
<organism evidence="1 2">
    <name type="scientific">Brachionus plicatilis</name>
    <name type="common">Marine rotifer</name>
    <name type="synonym">Brachionus muelleri</name>
    <dbReference type="NCBI Taxonomy" id="10195"/>
    <lineage>
        <taxon>Eukaryota</taxon>
        <taxon>Metazoa</taxon>
        <taxon>Spiralia</taxon>
        <taxon>Gnathifera</taxon>
        <taxon>Rotifera</taxon>
        <taxon>Eurotatoria</taxon>
        <taxon>Monogononta</taxon>
        <taxon>Pseudotrocha</taxon>
        <taxon>Ploima</taxon>
        <taxon>Brachionidae</taxon>
        <taxon>Brachionus</taxon>
    </lineage>
</organism>
<gene>
    <name evidence="1" type="ORF">BpHYR1_039209</name>
</gene>
<protein>
    <submittedName>
        <fullName evidence="1">Uncharacterized protein</fullName>
    </submittedName>
</protein>
<name>A0A3M7QVZ1_BRAPC</name>
<dbReference type="Proteomes" id="UP000276133">
    <property type="component" value="Unassembled WGS sequence"/>
</dbReference>
<dbReference type="AlphaFoldDB" id="A0A3M7QVZ1"/>
<comment type="caution">
    <text evidence="1">The sequence shown here is derived from an EMBL/GenBank/DDBJ whole genome shotgun (WGS) entry which is preliminary data.</text>
</comment>
<sequence>MVKRSLLELKLGTRNLRLMSELFIFSNKFVNIYTKRLKTQHFAFNLTNKFEKFETEIIIKDKNLRILRPTNFLQKDTKTTSGHH</sequence>
<reference evidence="1 2" key="1">
    <citation type="journal article" date="2018" name="Sci. Rep.">
        <title>Genomic signatures of local adaptation to the degree of environmental predictability in rotifers.</title>
        <authorList>
            <person name="Franch-Gras L."/>
            <person name="Hahn C."/>
            <person name="Garcia-Roger E.M."/>
            <person name="Carmona M.J."/>
            <person name="Serra M."/>
            <person name="Gomez A."/>
        </authorList>
    </citation>
    <scope>NUCLEOTIDE SEQUENCE [LARGE SCALE GENOMIC DNA]</scope>
    <source>
        <strain evidence="1">HYR1</strain>
    </source>
</reference>
<proteinExistence type="predicted"/>
<keyword evidence="2" id="KW-1185">Reference proteome</keyword>
<dbReference type="EMBL" id="REGN01004943">
    <property type="protein sequence ID" value="RNA15453.1"/>
    <property type="molecule type" value="Genomic_DNA"/>
</dbReference>
<evidence type="ECO:0000313" key="1">
    <source>
        <dbReference type="EMBL" id="RNA15453.1"/>
    </source>
</evidence>